<evidence type="ECO:0000259" key="6">
    <source>
        <dbReference type="Pfam" id="PF08281"/>
    </source>
</evidence>
<dbReference type="Gene3D" id="1.10.1740.10">
    <property type="match status" value="1"/>
</dbReference>
<evidence type="ECO:0000259" key="5">
    <source>
        <dbReference type="Pfam" id="PF04542"/>
    </source>
</evidence>
<dbReference type="Proteomes" id="UP001209257">
    <property type="component" value="Unassembled WGS sequence"/>
</dbReference>
<name>A0ABT2VL63_9ALTE</name>
<dbReference type="CDD" id="cd06171">
    <property type="entry name" value="Sigma70_r4"/>
    <property type="match status" value="1"/>
</dbReference>
<evidence type="ECO:0000256" key="2">
    <source>
        <dbReference type="ARBA" id="ARBA00023015"/>
    </source>
</evidence>
<dbReference type="PANTHER" id="PTHR43133:SF45">
    <property type="entry name" value="RNA POLYMERASE ECF-TYPE SIGMA FACTOR"/>
    <property type="match status" value="1"/>
</dbReference>
<reference evidence="8" key="1">
    <citation type="submission" date="2023-07" db="EMBL/GenBank/DDBJ databases">
        <title>Study on multiphase classification of strain Alteromonas salexigens isolated from the Yellow Sea.</title>
        <authorList>
            <person name="Sun L."/>
        </authorList>
    </citation>
    <scope>NUCLEOTIDE SEQUENCE [LARGE SCALE GENOMIC DNA]</scope>
    <source>
        <strain evidence="8">ASW11-19</strain>
    </source>
</reference>
<accession>A0ABT2VL63</accession>
<comment type="similarity">
    <text evidence="1">Belongs to the sigma-70 factor family. ECF subfamily.</text>
</comment>
<keyword evidence="4" id="KW-0804">Transcription</keyword>
<dbReference type="EMBL" id="JAOTJC010000004">
    <property type="protein sequence ID" value="MCU7553568.1"/>
    <property type="molecule type" value="Genomic_DNA"/>
</dbReference>
<dbReference type="InterPro" id="IPR014284">
    <property type="entry name" value="RNA_pol_sigma-70_dom"/>
</dbReference>
<evidence type="ECO:0000256" key="3">
    <source>
        <dbReference type="ARBA" id="ARBA00023082"/>
    </source>
</evidence>
<dbReference type="Pfam" id="PF04542">
    <property type="entry name" value="Sigma70_r2"/>
    <property type="match status" value="1"/>
</dbReference>
<dbReference type="Pfam" id="PF08281">
    <property type="entry name" value="Sigma70_r4_2"/>
    <property type="match status" value="1"/>
</dbReference>
<dbReference type="InterPro" id="IPR007627">
    <property type="entry name" value="RNA_pol_sigma70_r2"/>
</dbReference>
<dbReference type="SUPFAM" id="SSF88659">
    <property type="entry name" value="Sigma3 and sigma4 domains of RNA polymerase sigma factors"/>
    <property type="match status" value="1"/>
</dbReference>
<dbReference type="InterPro" id="IPR013324">
    <property type="entry name" value="RNA_pol_sigma_r3/r4-like"/>
</dbReference>
<dbReference type="PANTHER" id="PTHR43133">
    <property type="entry name" value="RNA POLYMERASE ECF-TYPE SIGMA FACTO"/>
    <property type="match status" value="1"/>
</dbReference>
<organism evidence="7 8">
    <name type="scientific">Alteromonas salexigens</name>
    <dbReference type="NCBI Taxonomy" id="2982530"/>
    <lineage>
        <taxon>Bacteria</taxon>
        <taxon>Pseudomonadati</taxon>
        <taxon>Pseudomonadota</taxon>
        <taxon>Gammaproteobacteria</taxon>
        <taxon>Alteromonadales</taxon>
        <taxon>Alteromonadaceae</taxon>
        <taxon>Alteromonas/Salinimonas group</taxon>
        <taxon>Alteromonas</taxon>
    </lineage>
</organism>
<evidence type="ECO:0000313" key="7">
    <source>
        <dbReference type="EMBL" id="MCU7553568.1"/>
    </source>
</evidence>
<feature type="domain" description="RNA polymerase sigma factor 70 region 4 type 2" evidence="6">
    <location>
        <begin position="108"/>
        <end position="157"/>
    </location>
</feature>
<dbReference type="Gene3D" id="1.10.10.10">
    <property type="entry name" value="Winged helix-like DNA-binding domain superfamily/Winged helix DNA-binding domain"/>
    <property type="match status" value="1"/>
</dbReference>
<dbReference type="InterPro" id="IPR036388">
    <property type="entry name" value="WH-like_DNA-bd_sf"/>
</dbReference>
<comment type="caution">
    <text evidence="7">The sequence shown here is derived from an EMBL/GenBank/DDBJ whole genome shotgun (WGS) entry which is preliminary data.</text>
</comment>
<feature type="domain" description="RNA polymerase sigma-70 region 2" evidence="5">
    <location>
        <begin position="8"/>
        <end position="75"/>
    </location>
</feature>
<evidence type="ECO:0000256" key="4">
    <source>
        <dbReference type="ARBA" id="ARBA00023163"/>
    </source>
</evidence>
<dbReference type="NCBIfam" id="TIGR02937">
    <property type="entry name" value="sigma70-ECF"/>
    <property type="match status" value="1"/>
</dbReference>
<dbReference type="SUPFAM" id="SSF88946">
    <property type="entry name" value="Sigma2 domain of RNA polymerase sigma factors"/>
    <property type="match status" value="1"/>
</dbReference>
<evidence type="ECO:0000256" key="1">
    <source>
        <dbReference type="ARBA" id="ARBA00010641"/>
    </source>
</evidence>
<dbReference type="RefSeq" id="WP_262992254.1">
    <property type="nucleotide sequence ID" value="NZ_JAOTJC010000004.1"/>
</dbReference>
<keyword evidence="2" id="KW-0805">Transcription regulation</keyword>
<proteinExistence type="inferred from homology"/>
<dbReference type="InterPro" id="IPR039425">
    <property type="entry name" value="RNA_pol_sigma-70-like"/>
</dbReference>
<sequence>MKPDFATLFDQYGALLGRVASSYEANYALQQELLQEIALAVWQALARFKGDSSVKTYILKVAHNRAVSHVASQVRVPGTVAYDEQQDSAADMRWSPEHHTEQERMLTQMLEAVRTLPLPGRQVLTLSLEGLSYQEIAQICGLTTSHVGVLLKRARAAVTKHLENDHAN</sequence>
<evidence type="ECO:0000313" key="8">
    <source>
        <dbReference type="Proteomes" id="UP001209257"/>
    </source>
</evidence>
<keyword evidence="8" id="KW-1185">Reference proteome</keyword>
<dbReference type="InterPro" id="IPR013325">
    <property type="entry name" value="RNA_pol_sigma_r2"/>
</dbReference>
<protein>
    <submittedName>
        <fullName evidence="7">Sigma-70 family RNA polymerase sigma factor</fullName>
    </submittedName>
</protein>
<gene>
    <name evidence="7" type="ORF">OCL06_03015</name>
</gene>
<keyword evidence="3" id="KW-0731">Sigma factor</keyword>
<dbReference type="InterPro" id="IPR013249">
    <property type="entry name" value="RNA_pol_sigma70_r4_t2"/>
</dbReference>